<sequence length="86" mass="10134">MARLARCHMHFILTCSIWVNQAERWFGLITQKGNLSGIIRERVRQLIFNIQRNVDQYNLHKPQKPCERPPIPSAKKSGVYAQLFDR</sequence>
<reference evidence="3" key="1">
    <citation type="submission" date="2017-04" db="EMBL/GenBank/DDBJ databases">
        <authorList>
            <person name="Varghese N."/>
            <person name="Submissions S."/>
        </authorList>
    </citation>
    <scope>NUCLEOTIDE SEQUENCE [LARGE SCALE GENOMIC DNA]</scope>
    <source>
        <strain evidence="3">LMG 29540</strain>
    </source>
</reference>
<dbReference type="Proteomes" id="UP000193228">
    <property type="component" value="Unassembled WGS sequence"/>
</dbReference>
<name>A0A1X7LRY0_9BURK</name>
<dbReference type="AlphaFoldDB" id="A0A1X7LRY0"/>
<evidence type="ECO:0000256" key="1">
    <source>
        <dbReference type="SAM" id="MobiDB-lite"/>
    </source>
</evidence>
<evidence type="ECO:0008006" key="4">
    <source>
        <dbReference type="Google" id="ProtNLM"/>
    </source>
</evidence>
<organism evidence="2 3">
    <name type="scientific">Paraburkholderia susongensis</name>
    <dbReference type="NCBI Taxonomy" id="1515439"/>
    <lineage>
        <taxon>Bacteria</taxon>
        <taxon>Pseudomonadati</taxon>
        <taxon>Pseudomonadota</taxon>
        <taxon>Betaproteobacteria</taxon>
        <taxon>Burkholderiales</taxon>
        <taxon>Burkholderiaceae</taxon>
        <taxon>Paraburkholderia</taxon>
    </lineage>
</organism>
<gene>
    <name evidence="2" type="ORF">SAMN06265784_108226</name>
</gene>
<feature type="region of interest" description="Disordered" evidence="1">
    <location>
        <begin position="61"/>
        <end position="86"/>
    </location>
</feature>
<protein>
    <recommendedName>
        <fullName evidence="4">Transposase</fullName>
    </recommendedName>
</protein>
<evidence type="ECO:0000313" key="2">
    <source>
        <dbReference type="EMBL" id="SMG56575.1"/>
    </source>
</evidence>
<evidence type="ECO:0000313" key="3">
    <source>
        <dbReference type="Proteomes" id="UP000193228"/>
    </source>
</evidence>
<keyword evidence="3" id="KW-1185">Reference proteome</keyword>
<dbReference type="EMBL" id="FXAT01000008">
    <property type="protein sequence ID" value="SMG56575.1"/>
    <property type="molecule type" value="Genomic_DNA"/>
</dbReference>
<accession>A0A1X7LRY0</accession>
<proteinExistence type="predicted"/>